<evidence type="ECO:0000313" key="2">
    <source>
        <dbReference type="Proteomes" id="UP000199607"/>
    </source>
</evidence>
<dbReference type="Gene3D" id="3.40.50.450">
    <property type="match status" value="1"/>
</dbReference>
<keyword evidence="1" id="KW-0808">Transferase</keyword>
<dbReference type="STRING" id="553466.SAMN04487950_1841"/>
<dbReference type="PANTHER" id="PTHR15364">
    <property type="entry name" value="2'-DEOXYNUCLEOSIDE 5'-PHOSPHATE N-HYDROLASE 1"/>
    <property type="match status" value="1"/>
</dbReference>
<dbReference type="Pfam" id="PF05014">
    <property type="entry name" value="Nuc_deoxyrib_tr"/>
    <property type="match status" value="1"/>
</dbReference>
<dbReference type="EMBL" id="FOTC01000002">
    <property type="protein sequence ID" value="SFK99844.1"/>
    <property type="molecule type" value="Genomic_DNA"/>
</dbReference>
<accession>A0A1I4E1Z1</accession>
<proteinExistence type="predicted"/>
<dbReference type="PANTHER" id="PTHR15364:SF0">
    <property type="entry name" value="2'-DEOXYNUCLEOSIDE 5'-PHOSPHATE N-HYDROLASE 1"/>
    <property type="match status" value="1"/>
</dbReference>
<organism evidence="1 2">
    <name type="scientific">Halogranum rubrum</name>
    <dbReference type="NCBI Taxonomy" id="553466"/>
    <lineage>
        <taxon>Archaea</taxon>
        <taxon>Methanobacteriati</taxon>
        <taxon>Methanobacteriota</taxon>
        <taxon>Stenosarchaea group</taxon>
        <taxon>Halobacteria</taxon>
        <taxon>Halobacteriales</taxon>
        <taxon>Haloferacaceae</taxon>
    </lineage>
</organism>
<dbReference type="AlphaFoldDB" id="A0A1I4E1Z1"/>
<reference evidence="2" key="1">
    <citation type="submission" date="2016-10" db="EMBL/GenBank/DDBJ databases">
        <authorList>
            <person name="Varghese N."/>
            <person name="Submissions S."/>
        </authorList>
    </citation>
    <scope>NUCLEOTIDE SEQUENCE [LARGE SCALE GENOMIC DNA]</scope>
    <source>
        <strain evidence="2">CGMCC 1.7738</strain>
    </source>
</reference>
<dbReference type="Proteomes" id="UP000199607">
    <property type="component" value="Unassembled WGS sequence"/>
</dbReference>
<dbReference type="RefSeq" id="WP_089868692.1">
    <property type="nucleotide sequence ID" value="NZ_FOTC01000002.1"/>
</dbReference>
<gene>
    <name evidence="1" type="ORF">SAMN04487950_1841</name>
</gene>
<dbReference type="SUPFAM" id="SSF52309">
    <property type="entry name" value="N-(deoxy)ribosyltransferase-like"/>
    <property type="match status" value="1"/>
</dbReference>
<evidence type="ECO:0000313" key="1">
    <source>
        <dbReference type="EMBL" id="SFK99844.1"/>
    </source>
</evidence>
<protein>
    <submittedName>
        <fullName evidence="1">Nucleoside 2-deoxyribosyltransferase</fullName>
    </submittedName>
</protein>
<sequence length="144" mass="16355">MTLSIYYAAPLFTQAELDFNERVVEMLEAEGYDVFLPQRDGLESDTLSEEKGAEEAMQEIFELDRKNVLDADLVTATLDGRVPSEGVCVEMAFAYDHDIPVVAFKTDRRTFGFREEYNAMLYGLFEEKVETPEALVEAVGKYDN</sequence>
<dbReference type="GO" id="GO:0070694">
    <property type="term" value="F:5-hydroxymethyl-dUMP N-hydrolase activity"/>
    <property type="evidence" value="ECO:0007669"/>
    <property type="project" value="TreeGrafter"/>
</dbReference>
<name>A0A1I4E1Z1_9EURY</name>
<dbReference type="InterPro" id="IPR051239">
    <property type="entry name" value="2'-dNMP_N-hydrolase"/>
</dbReference>
<dbReference type="InterPro" id="IPR007710">
    <property type="entry name" value="Nucleoside_deoxyribTrfase"/>
</dbReference>
<keyword evidence="2" id="KW-1185">Reference proteome</keyword>
<dbReference type="GO" id="GO:0009159">
    <property type="term" value="P:deoxyribonucleoside monophosphate catabolic process"/>
    <property type="evidence" value="ECO:0007669"/>
    <property type="project" value="TreeGrafter"/>
</dbReference>
<dbReference type="GO" id="GO:0016740">
    <property type="term" value="F:transferase activity"/>
    <property type="evidence" value="ECO:0007669"/>
    <property type="project" value="UniProtKB-KW"/>
</dbReference>